<feature type="transmembrane region" description="Helical" evidence="1">
    <location>
        <begin position="138"/>
        <end position="164"/>
    </location>
</feature>
<sequence length="176" mass="19349">MTLQNWFGRGWLALAFATIYIISQATIASTLHSANASHLLFAFQFTYDAASFRELLASISAVQQAGLQAHFTYDHIHPLWYGGLIVTLTAWLLKKNDLGGRWNLLIIFGVIPSLMDVIENSIHEPLLFETAIPTDPAVTIAAICATIKWSMALGYLLMAITLGIRAAVQAKNEKTS</sequence>
<dbReference type="Proteomes" id="UP000185639">
    <property type="component" value="Unassembled WGS sequence"/>
</dbReference>
<evidence type="ECO:0000313" key="3">
    <source>
        <dbReference type="Proteomes" id="UP000185639"/>
    </source>
</evidence>
<proteinExistence type="predicted"/>
<dbReference type="STRING" id="484498.SAMN05421686_104257"/>
<feature type="transmembrane region" description="Helical" evidence="1">
    <location>
        <begin position="76"/>
        <end position="93"/>
    </location>
</feature>
<keyword evidence="3" id="KW-1185">Reference proteome</keyword>
<evidence type="ECO:0000256" key="1">
    <source>
        <dbReference type="SAM" id="Phobius"/>
    </source>
</evidence>
<evidence type="ECO:0000313" key="2">
    <source>
        <dbReference type="EMBL" id="SIS78080.1"/>
    </source>
</evidence>
<keyword evidence="1" id="KW-0812">Transmembrane</keyword>
<keyword evidence="1" id="KW-0472">Membrane</keyword>
<dbReference type="OrthoDB" id="8526681at2"/>
<accession>A0A1N7LW80</accession>
<name>A0A1N7LW80_9GAMM</name>
<feature type="transmembrane region" description="Helical" evidence="1">
    <location>
        <begin position="12"/>
        <end position="31"/>
    </location>
</feature>
<dbReference type="RefSeq" id="WP_076515100.1">
    <property type="nucleotide sequence ID" value="NZ_FTOH01000004.1"/>
</dbReference>
<dbReference type="AlphaFoldDB" id="A0A1N7LW80"/>
<feature type="transmembrane region" description="Helical" evidence="1">
    <location>
        <begin position="100"/>
        <end position="118"/>
    </location>
</feature>
<protein>
    <submittedName>
        <fullName evidence="2">Uncharacterized protein</fullName>
    </submittedName>
</protein>
<reference evidence="3" key="1">
    <citation type="submission" date="2017-01" db="EMBL/GenBank/DDBJ databases">
        <authorList>
            <person name="Varghese N."/>
            <person name="Submissions S."/>
        </authorList>
    </citation>
    <scope>NUCLEOTIDE SEQUENCE [LARGE SCALE GENOMIC DNA]</scope>
    <source>
        <strain evidence="3">DSM 24913</strain>
    </source>
</reference>
<gene>
    <name evidence="2" type="ORF">SAMN05421686_104257</name>
</gene>
<dbReference type="EMBL" id="FTOH01000004">
    <property type="protein sequence ID" value="SIS78080.1"/>
    <property type="molecule type" value="Genomic_DNA"/>
</dbReference>
<keyword evidence="1" id="KW-1133">Transmembrane helix</keyword>
<organism evidence="2 3">
    <name type="scientific">Thalassolituus maritimus</name>
    <dbReference type="NCBI Taxonomy" id="484498"/>
    <lineage>
        <taxon>Bacteria</taxon>
        <taxon>Pseudomonadati</taxon>
        <taxon>Pseudomonadota</taxon>
        <taxon>Gammaproteobacteria</taxon>
        <taxon>Oceanospirillales</taxon>
        <taxon>Oceanospirillaceae</taxon>
        <taxon>Thalassolituus</taxon>
    </lineage>
</organism>